<keyword evidence="1" id="KW-1133">Transmembrane helix</keyword>
<dbReference type="CDD" id="cd03385">
    <property type="entry name" value="PAP2_BcrC_like"/>
    <property type="match status" value="1"/>
</dbReference>
<name>A0A0G0JY49_9BACT</name>
<dbReference type="InterPro" id="IPR036938">
    <property type="entry name" value="PAP2/HPO_sf"/>
</dbReference>
<reference evidence="3 4" key="1">
    <citation type="journal article" date="2015" name="Nature">
        <title>rRNA introns, odd ribosomes, and small enigmatic genomes across a large radiation of phyla.</title>
        <authorList>
            <person name="Brown C.T."/>
            <person name="Hug L.A."/>
            <person name="Thomas B.C."/>
            <person name="Sharon I."/>
            <person name="Castelle C.J."/>
            <person name="Singh A."/>
            <person name="Wilkins M.J."/>
            <person name="Williams K.H."/>
            <person name="Banfield J.F."/>
        </authorList>
    </citation>
    <scope>NUCLEOTIDE SEQUENCE [LARGE SCALE GENOMIC DNA]</scope>
</reference>
<dbReference type="InterPro" id="IPR033879">
    <property type="entry name" value="UPP_Pase"/>
</dbReference>
<dbReference type="GO" id="GO:0050380">
    <property type="term" value="F:undecaprenyl-diphosphatase activity"/>
    <property type="evidence" value="ECO:0007669"/>
    <property type="project" value="InterPro"/>
</dbReference>
<evidence type="ECO:0000259" key="2">
    <source>
        <dbReference type="SMART" id="SM00014"/>
    </source>
</evidence>
<feature type="transmembrane region" description="Helical" evidence="1">
    <location>
        <begin position="29"/>
        <end position="51"/>
    </location>
</feature>
<dbReference type="Pfam" id="PF01569">
    <property type="entry name" value="PAP2"/>
    <property type="match status" value="1"/>
</dbReference>
<dbReference type="Gene3D" id="1.20.144.10">
    <property type="entry name" value="Phosphatidic acid phosphatase type 2/haloperoxidase"/>
    <property type="match status" value="1"/>
</dbReference>
<feature type="domain" description="Phosphatidic acid phosphatase type 2/haloperoxidase" evidence="2">
    <location>
        <begin position="59"/>
        <end position="168"/>
    </location>
</feature>
<dbReference type="AlphaFoldDB" id="A0A0G0JY49"/>
<keyword evidence="1" id="KW-0472">Membrane</keyword>
<gene>
    <name evidence="3" type="ORF">US94_C0043G0008</name>
</gene>
<proteinExistence type="predicted"/>
<feature type="transmembrane region" description="Helical" evidence="1">
    <location>
        <begin position="153"/>
        <end position="170"/>
    </location>
</feature>
<dbReference type="PANTHER" id="PTHR14969">
    <property type="entry name" value="SPHINGOSINE-1-PHOSPHATE PHOSPHOHYDROLASE"/>
    <property type="match status" value="1"/>
</dbReference>
<evidence type="ECO:0000313" key="3">
    <source>
        <dbReference type="EMBL" id="KKQ72443.1"/>
    </source>
</evidence>
<sequence>MLLKLLSIDDSVLLSINYFANSSVALQKIFIVTGVYLIYSVPIILVILWFFQEETKKIVLRATLSGIVAWMGVAAILGKMINRPRPFESVPVQELFFHRPDYSFPSDHASFLFAIAFSLWFSGYKKIATIALIIAVIISVSRVAIGVHYPSDIIGGALIGFIIAWLIKVLDKPLDYFYNFVIGLARKIRLA</sequence>
<dbReference type="PANTHER" id="PTHR14969:SF13">
    <property type="entry name" value="AT30094P"/>
    <property type="match status" value="1"/>
</dbReference>
<feature type="transmembrane region" description="Helical" evidence="1">
    <location>
        <begin position="58"/>
        <end position="82"/>
    </location>
</feature>
<dbReference type="GO" id="GO:0005886">
    <property type="term" value="C:plasma membrane"/>
    <property type="evidence" value="ECO:0007669"/>
    <property type="project" value="InterPro"/>
</dbReference>
<organism evidence="3 4">
    <name type="scientific">Berkelbacteria bacterium GW2011_GWB1_38_5</name>
    <dbReference type="NCBI Taxonomy" id="1618336"/>
    <lineage>
        <taxon>Bacteria</taxon>
        <taxon>Candidatus Berkelbacteria</taxon>
    </lineage>
</organism>
<comment type="caution">
    <text evidence="3">The sequence shown here is derived from an EMBL/GenBank/DDBJ whole genome shotgun (WGS) entry which is preliminary data.</text>
</comment>
<dbReference type="SUPFAM" id="SSF48317">
    <property type="entry name" value="Acid phosphatase/Vanadium-dependent haloperoxidase"/>
    <property type="match status" value="1"/>
</dbReference>
<dbReference type="SMART" id="SM00014">
    <property type="entry name" value="acidPPc"/>
    <property type="match status" value="1"/>
</dbReference>
<accession>A0A0G0JY49</accession>
<dbReference type="EMBL" id="LBUX01000043">
    <property type="protein sequence ID" value="KKQ72443.1"/>
    <property type="molecule type" value="Genomic_DNA"/>
</dbReference>
<keyword evidence="1" id="KW-0812">Transmembrane</keyword>
<dbReference type="STRING" id="1618336.US94_C0043G0008"/>
<dbReference type="Proteomes" id="UP000034498">
    <property type="component" value="Unassembled WGS sequence"/>
</dbReference>
<protein>
    <submittedName>
        <fullName evidence="3">Phosphatidylglycerophosphatase B-like protein</fullName>
    </submittedName>
</protein>
<evidence type="ECO:0000313" key="4">
    <source>
        <dbReference type="Proteomes" id="UP000034498"/>
    </source>
</evidence>
<evidence type="ECO:0000256" key="1">
    <source>
        <dbReference type="SAM" id="Phobius"/>
    </source>
</evidence>
<dbReference type="InterPro" id="IPR000326">
    <property type="entry name" value="PAP2/HPO"/>
</dbReference>